<dbReference type="AlphaFoldDB" id="A0A7W9WFF6"/>
<protein>
    <submittedName>
        <fullName evidence="2">DNA-binding transcriptional LysR family regulator</fullName>
    </submittedName>
</protein>
<gene>
    <name evidence="2" type="ORF">HNR57_000903</name>
</gene>
<dbReference type="Gene3D" id="3.40.190.10">
    <property type="entry name" value="Periplasmic binding protein-like II"/>
    <property type="match status" value="1"/>
</dbReference>
<organism evidence="2 3">
    <name type="scientific">Streptomyces paradoxus</name>
    <dbReference type="NCBI Taxonomy" id="66375"/>
    <lineage>
        <taxon>Bacteria</taxon>
        <taxon>Bacillati</taxon>
        <taxon>Actinomycetota</taxon>
        <taxon>Actinomycetes</taxon>
        <taxon>Kitasatosporales</taxon>
        <taxon>Streptomycetaceae</taxon>
        <taxon>Streptomyces</taxon>
    </lineage>
</organism>
<dbReference type="RefSeq" id="WP_376772163.1">
    <property type="nucleotide sequence ID" value="NZ_BAAARS010000001.1"/>
</dbReference>
<keyword evidence="2" id="KW-0238">DNA-binding</keyword>
<reference evidence="2 3" key="1">
    <citation type="submission" date="2020-08" db="EMBL/GenBank/DDBJ databases">
        <title>Genomic Encyclopedia of Type Strains, Phase IV (KMG-IV): sequencing the most valuable type-strain genomes for metagenomic binning, comparative biology and taxonomic classification.</title>
        <authorList>
            <person name="Goeker M."/>
        </authorList>
    </citation>
    <scope>NUCLEOTIDE SEQUENCE [LARGE SCALE GENOMIC DNA]</scope>
    <source>
        <strain evidence="2 3">DSM 43350</strain>
    </source>
</reference>
<dbReference type="CDD" id="cd05466">
    <property type="entry name" value="PBP2_LTTR_substrate"/>
    <property type="match status" value="1"/>
</dbReference>
<comment type="caution">
    <text evidence="2">The sequence shown here is derived from an EMBL/GenBank/DDBJ whole genome shotgun (WGS) entry which is preliminary data.</text>
</comment>
<dbReference type="InterPro" id="IPR005119">
    <property type="entry name" value="LysR_subst-bd"/>
</dbReference>
<proteinExistence type="predicted"/>
<feature type="domain" description="LysR substrate-binding" evidence="1">
    <location>
        <begin position="15"/>
        <end position="131"/>
    </location>
</feature>
<dbReference type="GO" id="GO:0003677">
    <property type="term" value="F:DNA binding"/>
    <property type="evidence" value="ECO:0007669"/>
    <property type="project" value="UniProtKB-KW"/>
</dbReference>
<keyword evidence="3" id="KW-1185">Reference proteome</keyword>
<sequence length="152" mass="16584">MQPQPCRGEERLDDRFAGRATVTLPELADRPWVRCAMEPVVHGERFLDRAWPRGFHPAHAVFTEHTSTAVRMAAAGVGVRVAPAHLVRGAVGGGCVVLTPDPAWRRTLTVFSRLPPTGAAQRFVDLLRTAWPRPRAPRPAYEDCSEGGSAVA</sequence>
<dbReference type="EMBL" id="JACHGV010000001">
    <property type="protein sequence ID" value="MBB6075019.1"/>
    <property type="molecule type" value="Genomic_DNA"/>
</dbReference>
<dbReference type="SUPFAM" id="SSF53850">
    <property type="entry name" value="Periplasmic binding protein-like II"/>
    <property type="match status" value="1"/>
</dbReference>
<evidence type="ECO:0000313" key="3">
    <source>
        <dbReference type="Proteomes" id="UP000591537"/>
    </source>
</evidence>
<accession>A0A7W9WFF6</accession>
<dbReference type="Pfam" id="PF03466">
    <property type="entry name" value="LysR_substrate"/>
    <property type="match status" value="1"/>
</dbReference>
<evidence type="ECO:0000259" key="1">
    <source>
        <dbReference type="Pfam" id="PF03466"/>
    </source>
</evidence>
<dbReference type="Proteomes" id="UP000591537">
    <property type="component" value="Unassembled WGS sequence"/>
</dbReference>
<evidence type="ECO:0000313" key="2">
    <source>
        <dbReference type="EMBL" id="MBB6075019.1"/>
    </source>
</evidence>
<name>A0A7W9WFF6_9ACTN</name>